<dbReference type="Gene3D" id="6.10.250.690">
    <property type="match status" value="1"/>
</dbReference>
<dbReference type="Gene3D" id="3.40.50.2300">
    <property type="match status" value="1"/>
</dbReference>
<evidence type="ECO:0000256" key="3">
    <source>
        <dbReference type="ARBA" id="ARBA00023015"/>
    </source>
</evidence>
<organism evidence="8 9">
    <name type="scientific">Lactococcus muris</name>
    <dbReference type="NCBI Taxonomy" id="2941330"/>
    <lineage>
        <taxon>Bacteria</taxon>
        <taxon>Bacillati</taxon>
        <taxon>Bacillota</taxon>
        <taxon>Bacilli</taxon>
        <taxon>Lactobacillales</taxon>
        <taxon>Streptococcaceae</taxon>
        <taxon>Lactococcus</taxon>
    </lineage>
</organism>
<evidence type="ECO:0000256" key="1">
    <source>
        <dbReference type="ARBA" id="ARBA00022553"/>
    </source>
</evidence>
<feature type="modified residue" description="4-aspartylphosphate" evidence="6">
    <location>
        <position position="53"/>
    </location>
</feature>
<evidence type="ECO:0000259" key="7">
    <source>
        <dbReference type="PROSITE" id="PS50110"/>
    </source>
</evidence>
<keyword evidence="4" id="KW-0238">DNA-binding</keyword>
<dbReference type="InterPro" id="IPR011006">
    <property type="entry name" value="CheY-like_superfamily"/>
</dbReference>
<gene>
    <name evidence="8" type="ORF">AALM99_02370</name>
</gene>
<dbReference type="InterPro" id="IPR001789">
    <property type="entry name" value="Sig_transdc_resp-reg_receiver"/>
</dbReference>
<dbReference type="SUPFAM" id="SSF52172">
    <property type="entry name" value="CheY-like"/>
    <property type="match status" value="1"/>
</dbReference>
<reference evidence="8 9" key="1">
    <citation type="submission" date="2024-03" db="EMBL/GenBank/DDBJ databases">
        <title>Mouse gut bacterial collection (mGBC) of GemPharmatech.</title>
        <authorList>
            <person name="He Y."/>
            <person name="Dong L."/>
            <person name="Wu D."/>
            <person name="Gao X."/>
            <person name="Lin Z."/>
        </authorList>
    </citation>
    <scope>NUCLEOTIDE SEQUENCE [LARGE SCALE GENOMIC DNA]</scope>
    <source>
        <strain evidence="8 9">20-218</strain>
    </source>
</reference>
<dbReference type="SMART" id="SM00448">
    <property type="entry name" value="REC"/>
    <property type="match status" value="1"/>
</dbReference>
<dbReference type="InterPro" id="IPR039420">
    <property type="entry name" value="WalR-like"/>
</dbReference>
<keyword evidence="1 6" id="KW-0597">Phosphoprotein</keyword>
<keyword evidence="3" id="KW-0805">Transcription regulation</keyword>
<dbReference type="PANTHER" id="PTHR48111:SF40">
    <property type="entry name" value="PHOSPHATE REGULON TRANSCRIPTIONAL REGULATORY PROTEIN PHOB"/>
    <property type="match status" value="1"/>
</dbReference>
<dbReference type="Proteomes" id="UP001565242">
    <property type="component" value="Unassembled WGS sequence"/>
</dbReference>
<evidence type="ECO:0000256" key="5">
    <source>
        <dbReference type="ARBA" id="ARBA00023163"/>
    </source>
</evidence>
<evidence type="ECO:0000256" key="2">
    <source>
        <dbReference type="ARBA" id="ARBA00023012"/>
    </source>
</evidence>
<protein>
    <submittedName>
        <fullName evidence="8">Response regulator transcription factor</fullName>
    </submittedName>
</protein>
<keyword evidence="2" id="KW-0902">Two-component regulatory system</keyword>
<evidence type="ECO:0000256" key="4">
    <source>
        <dbReference type="ARBA" id="ARBA00023125"/>
    </source>
</evidence>
<evidence type="ECO:0000313" key="9">
    <source>
        <dbReference type="Proteomes" id="UP001565242"/>
    </source>
</evidence>
<proteinExistence type="predicted"/>
<sequence>MTKKIYIADDDDNIRLAIKAFLEKEEFEVEDFPTGDLLLERFNQQPSDFVILDVMMPGSNGFTILKALRAQSIVPIIMLTARDSDLDYATGLDLGSDDYFTKPFSPMELVMRVKAIFRRIEFEKQKNEETE</sequence>
<evidence type="ECO:0000313" key="8">
    <source>
        <dbReference type="EMBL" id="MEY8537294.1"/>
    </source>
</evidence>
<dbReference type="PROSITE" id="PS50110">
    <property type="entry name" value="RESPONSE_REGULATORY"/>
    <property type="match status" value="1"/>
</dbReference>
<dbReference type="EMBL" id="JBCLSQ010000004">
    <property type="protein sequence ID" value="MEY8537294.1"/>
    <property type="molecule type" value="Genomic_DNA"/>
</dbReference>
<keyword evidence="9" id="KW-1185">Reference proteome</keyword>
<evidence type="ECO:0000256" key="6">
    <source>
        <dbReference type="PROSITE-ProRule" id="PRU00169"/>
    </source>
</evidence>
<feature type="domain" description="Response regulatory" evidence="7">
    <location>
        <begin position="4"/>
        <end position="117"/>
    </location>
</feature>
<accession>A0ABV4D883</accession>
<comment type="caution">
    <text evidence="8">The sequence shown here is derived from an EMBL/GenBank/DDBJ whole genome shotgun (WGS) entry which is preliminary data.</text>
</comment>
<keyword evidence="5" id="KW-0804">Transcription</keyword>
<dbReference type="RefSeq" id="WP_202230480.1">
    <property type="nucleotide sequence ID" value="NZ_BAAFQO010000005.1"/>
</dbReference>
<dbReference type="Pfam" id="PF00072">
    <property type="entry name" value="Response_reg"/>
    <property type="match status" value="1"/>
</dbReference>
<dbReference type="PANTHER" id="PTHR48111">
    <property type="entry name" value="REGULATOR OF RPOS"/>
    <property type="match status" value="1"/>
</dbReference>
<name>A0ABV4D883_9LACT</name>